<feature type="domain" description="Polysaccharide pyruvyl transferase" evidence="1">
    <location>
        <begin position="18"/>
        <end position="264"/>
    </location>
</feature>
<dbReference type="EMBL" id="WBVP01000033">
    <property type="protein sequence ID" value="KAB2823160.1"/>
    <property type="molecule type" value="Genomic_DNA"/>
</dbReference>
<keyword evidence="2" id="KW-0808">Transferase</keyword>
<name>A0A6N6RNY9_9GAMM</name>
<sequence length="362" mass="41452">MPKKIAVISTYPKQGSKNIGDQLITRAVVDLLKKHHQDAVIETFWRAADWDDVKKGIEESDIIVFACLIIREKMNVIEYPYIGNILDLNKPISIVSAGTSLHVHRLGQDIYNYLSQDSIELLKKLDNVAISFSTRGYLTQSLCKRIGLNNVTFGGDVAFCETKCYGKSFEKRKKIKDIVISDPHHEEFYLKSFLTLIEEVKISFPDSNIKIALHGVNRLIENFARENDIPYIRIYEDPEAGLRVYDQVDMHIGFRVHAHVSALARRKYSYLLEQDGRGGEYGLTIDKRISTPNFRTMSMNPLRRILHKIRLVNNITVDTIPAQALVAMIKQDEAQGFEKFIGLEHKLDEFSDNINNQIKTLI</sequence>
<dbReference type="InterPro" id="IPR007345">
    <property type="entry name" value="Polysacch_pyruvyl_Trfase"/>
</dbReference>
<dbReference type="Proteomes" id="UP000434870">
    <property type="component" value="Unassembled WGS sequence"/>
</dbReference>
<dbReference type="AlphaFoldDB" id="A0A6N6RNY9"/>
<dbReference type="Pfam" id="PF04230">
    <property type="entry name" value="PS_pyruv_trans"/>
    <property type="match status" value="1"/>
</dbReference>
<comment type="caution">
    <text evidence="2">The sequence shown here is derived from an EMBL/GenBank/DDBJ whole genome shotgun (WGS) entry which is preliminary data.</text>
</comment>
<gene>
    <name evidence="2" type="ORF">F8B77_16755</name>
</gene>
<evidence type="ECO:0000259" key="1">
    <source>
        <dbReference type="Pfam" id="PF04230"/>
    </source>
</evidence>
<dbReference type="GO" id="GO:0016740">
    <property type="term" value="F:transferase activity"/>
    <property type="evidence" value="ECO:0007669"/>
    <property type="project" value="UniProtKB-KW"/>
</dbReference>
<protein>
    <submittedName>
        <fullName evidence="2">Polysaccharide pyruvyl transferase family protein</fullName>
    </submittedName>
</protein>
<dbReference type="RefSeq" id="WP_151656777.1">
    <property type="nucleotide sequence ID" value="NZ_WBVP01000033.1"/>
</dbReference>
<proteinExistence type="predicted"/>
<reference evidence="2 3" key="1">
    <citation type="submission" date="2019-09" db="EMBL/GenBank/DDBJ databases">
        <title>Genome of Aliivibrio finisterrensis LMG 23869 (type strain).</title>
        <authorList>
            <person name="Bowman J.P."/>
        </authorList>
    </citation>
    <scope>NUCLEOTIDE SEQUENCE [LARGE SCALE GENOMIC DNA]</scope>
    <source>
        <strain evidence="2 3">LMG 23869</strain>
    </source>
</reference>
<evidence type="ECO:0000313" key="2">
    <source>
        <dbReference type="EMBL" id="KAB2823160.1"/>
    </source>
</evidence>
<evidence type="ECO:0000313" key="3">
    <source>
        <dbReference type="Proteomes" id="UP000434870"/>
    </source>
</evidence>
<accession>A0A6N6RNY9</accession>
<organism evidence="2 3">
    <name type="scientific">Aliivibrio finisterrensis</name>
    <dbReference type="NCBI Taxonomy" id="511998"/>
    <lineage>
        <taxon>Bacteria</taxon>
        <taxon>Pseudomonadati</taxon>
        <taxon>Pseudomonadota</taxon>
        <taxon>Gammaproteobacteria</taxon>
        <taxon>Vibrionales</taxon>
        <taxon>Vibrionaceae</taxon>
        <taxon>Aliivibrio</taxon>
    </lineage>
</organism>